<evidence type="ECO:0000259" key="3">
    <source>
        <dbReference type="PROSITE" id="PS51462"/>
    </source>
</evidence>
<evidence type="ECO:0000256" key="2">
    <source>
        <dbReference type="ARBA" id="ARBA00022801"/>
    </source>
</evidence>
<sequence length="155" mass="18079">MICRVRAAAIIMNPKKELLLVFHRNPNTKEAWLMPPGGGLEPGESATDALKREVYEECIVDCTPERLIYVREYLDQENDIHHIALFFTAHIDNFSIKTGIDPEMEEQHIVESRFYSKQEIEETSVPVYPEIIKNQFWKDLEDNFIGHTIYLGQQK</sequence>
<dbReference type="PROSITE" id="PS51462">
    <property type="entry name" value="NUDIX"/>
    <property type="match status" value="1"/>
</dbReference>
<gene>
    <name evidence="4" type="ORF">SAMN05446037_1005156</name>
</gene>
<accession>A0A239CEK5</accession>
<dbReference type="OrthoDB" id="511483at2"/>
<dbReference type="Gene3D" id="3.90.79.10">
    <property type="entry name" value="Nucleoside Triphosphate Pyrophosphohydrolase"/>
    <property type="match status" value="1"/>
</dbReference>
<organism evidence="4 5">
    <name type="scientific">Anaerovirgula multivorans</name>
    <dbReference type="NCBI Taxonomy" id="312168"/>
    <lineage>
        <taxon>Bacteria</taxon>
        <taxon>Bacillati</taxon>
        <taxon>Bacillota</taxon>
        <taxon>Clostridia</taxon>
        <taxon>Peptostreptococcales</taxon>
        <taxon>Natronincolaceae</taxon>
        <taxon>Anaerovirgula</taxon>
    </lineage>
</organism>
<dbReference type="PANTHER" id="PTHR43046">
    <property type="entry name" value="GDP-MANNOSE MANNOSYL HYDROLASE"/>
    <property type="match status" value="1"/>
</dbReference>
<comment type="cofactor">
    <cofactor evidence="1">
        <name>Mg(2+)</name>
        <dbReference type="ChEBI" id="CHEBI:18420"/>
    </cofactor>
</comment>
<feature type="domain" description="Nudix hydrolase" evidence="3">
    <location>
        <begin position="2"/>
        <end position="139"/>
    </location>
</feature>
<dbReference type="InterPro" id="IPR015797">
    <property type="entry name" value="NUDIX_hydrolase-like_dom_sf"/>
</dbReference>
<keyword evidence="5" id="KW-1185">Reference proteome</keyword>
<evidence type="ECO:0000313" key="5">
    <source>
        <dbReference type="Proteomes" id="UP000198304"/>
    </source>
</evidence>
<evidence type="ECO:0000313" key="4">
    <source>
        <dbReference type="EMBL" id="SNS18312.1"/>
    </source>
</evidence>
<protein>
    <submittedName>
        <fullName evidence="4">NUDIX domain-containing protein</fullName>
    </submittedName>
</protein>
<keyword evidence="2" id="KW-0378">Hydrolase</keyword>
<evidence type="ECO:0000256" key="1">
    <source>
        <dbReference type="ARBA" id="ARBA00001946"/>
    </source>
</evidence>
<dbReference type="Pfam" id="PF00293">
    <property type="entry name" value="NUDIX"/>
    <property type="match status" value="1"/>
</dbReference>
<dbReference type="InterPro" id="IPR000086">
    <property type="entry name" value="NUDIX_hydrolase_dom"/>
</dbReference>
<dbReference type="EMBL" id="FZOJ01000005">
    <property type="protein sequence ID" value="SNS18312.1"/>
    <property type="molecule type" value="Genomic_DNA"/>
</dbReference>
<dbReference type="RefSeq" id="WP_089282195.1">
    <property type="nucleotide sequence ID" value="NZ_FZOJ01000005.1"/>
</dbReference>
<dbReference type="SUPFAM" id="SSF55811">
    <property type="entry name" value="Nudix"/>
    <property type="match status" value="1"/>
</dbReference>
<dbReference type="Proteomes" id="UP000198304">
    <property type="component" value="Unassembled WGS sequence"/>
</dbReference>
<dbReference type="PANTHER" id="PTHR43046:SF14">
    <property type="entry name" value="MUTT_NUDIX FAMILY PROTEIN"/>
    <property type="match status" value="1"/>
</dbReference>
<dbReference type="GO" id="GO:0016787">
    <property type="term" value="F:hydrolase activity"/>
    <property type="evidence" value="ECO:0007669"/>
    <property type="project" value="UniProtKB-KW"/>
</dbReference>
<name>A0A239CEK5_9FIRM</name>
<dbReference type="AlphaFoldDB" id="A0A239CEK5"/>
<reference evidence="4 5" key="1">
    <citation type="submission" date="2017-06" db="EMBL/GenBank/DDBJ databases">
        <authorList>
            <person name="Kim H.J."/>
            <person name="Triplett B.A."/>
        </authorList>
    </citation>
    <scope>NUCLEOTIDE SEQUENCE [LARGE SCALE GENOMIC DNA]</scope>
    <source>
        <strain evidence="4 5">SCA</strain>
    </source>
</reference>
<proteinExistence type="predicted"/>